<evidence type="ECO:0000256" key="1">
    <source>
        <dbReference type="ARBA" id="ARBA00022679"/>
    </source>
</evidence>
<keyword evidence="5" id="KW-0696">RNA-directed RNA polymerase</keyword>
<keyword evidence="1" id="KW-0808">Transferase</keyword>
<evidence type="ECO:0000313" key="5">
    <source>
        <dbReference type="EMBL" id="QKK35403.1"/>
    </source>
</evidence>
<dbReference type="SUPFAM" id="SSF56672">
    <property type="entry name" value="DNA/RNA polymerases"/>
    <property type="match status" value="1"/>
</dbReference>
<accession>A0A8E3YY02</accession>
<dbReference type="GO" id="GO:0039694">
    <property type="term" value="P:viral RNA genome replication"/>
    <property type="evidence" value="ECO:0007669"/>
    <property type="project" value="InterPro"/>
</dbReference>
<sequence>MMNSSNVFVLPDIEIDILDDEILDAPISAEELASVHDNYMSLVLPTHMVEGTSFVEFSLANSNSKVVEVSRYVETECPAKGRITNPLVVGGETARVFDYMKDDVKSLHLPKGTKIKGYKRDPARAHEIVEKAKSITKAGQKPAVVPCVKQLRDHYNRRPDKVPQEYPLREAIADIAKEVLKDAGCTPEHVEAVDEFVGRGTRTWHDPNKGDARLMHYQHERKPYFDEVVEAAMDSAQNTLKTYWENLGISVVSREPSQITRDEIEEICTRGSAGEYGFVGLRSRNDPKFVDMAVGYLNNFKIVARAMLEGKYIDIKSIMLDPLVPIFLKNEARQRKDHVDERGNPCYKEPDARIIFNCSPLTYVLSKYLYGDFTDMLMGKDMTFGPGYGTSRGHDKKIMTYLEHHFPGKTISSRCLNVNTDVEKWDANFTERHIEIVNDLAERMVDKSDLQDVDRLARELMVEVHLRTLASKPVAHTAGMVMWFIGGMPSGHAQTSNFNTLGNCLVPLASMYHSLLKEKKSLPTYEAVAKVYSNCVRSMGDNQVMNAELFETFGVEFTYAKHKGFMAEIGLKTSDKETIVSKALADVGFCSRKFYKGPADAHGNNHFYSVRTWSSIISKIAAFPKTGAFEQLMYIRAMKLDCLGNDPVLHEILDRLELSLNAETIDLSRKERAVAKQLQSIFVKLTGDIGTDDDIVKLAMGKQLSRKVCMSLQLTREDVRDAYVGSKTAKLGRSIMFGENPDAELESLVETDPKLSVMCLVETKNVLGFLKKTGQIRCLELLDRVDTFNY</sequence>
<feature type="domain" description="RdRp catalytic" evidence="4">
    <location>
        <begin position="415"/>
        <end position="555"/>
    </location>
</feature>
<dbReference type="InterPro" id="IPR001205">
    <property type="entry name" value="RNA-dir_pol_C"/>
</dbReference>
<evidence type="ECO:0000259" key="4">
    <source>
        <dbReference type="PROSITE" id="PS50507"/>
    </source>
</evidence>
<evidence type="ECO:0000256" key="3">
    <source>
        <dbReference type="ARBA" id="ARBA00022953"/>
    </source>
</evidence>
<keyword evidence="3" id="KW-0693">Viral RNA replication</keyword>
<organism evidence="5">
    <name type="scientific">Erysiphe necator associated polymycovirus 1</name>
    <dbReference type="NCBI Taxonomy" id="2742555"/>
    <lineage>
        <taxon>Viruses</taxon>
        <taxon>Riboviria</taxon>
        <taxon>Riboviria incertae sedis</taxon>
        <taxon>Polymycoviridae</taxon>
        <taxon>Polymycovirus</taxon>
    </lineage>
</organism>
<protein>
    <submittedName>
        <fullName evidence="5">RNA-dependent RNA polymerase</fullName>
    </submittedName>
</protein>
<proteinExistence type="predicted"/>
<name>A0A8E3YY02_9VIRU</name>
<keyword evidence="2" id="KW-0548">Nucleotidyltransferase</keyword>
<dbReference type="GO" id="GO:0006351">
    <property type="term" value="P:DNA-templated transcription"/>
    <property type="evidence" value="ECO:0007669"/>
    <property type="project" value="InterPro"/>
</dbReference>
<reference evidence="5" key="1">
    <citation type="submission" date="2019-10" db="EMBL/GenBank/DDBJ databases">
        <title>The miscellaneous mycovirome associated to the plant pathogenic fungus Erysiphe necator.</title>
        <authorList>
            <person name="Rodriguez-Romero J."/>
            <person name="Chiapello M."/>
            <person name="Cordoba L."/>
            <person name="Turina M."/>
            <person name="Ayllon M.A."/>
        </authorList>
    </citation>
    <scope>NUCLEOTIDE SEQUENCE</scope>
    <source>
        <strain evidence="5">PMS1_DN35499</strain>
    </source>
</reference>
<dbReference type="InterPro" id="IPR043502">
    <property type="entry name" value="DNA/RNA_pol_sf"/>
</dbReference>
<dbReference type="Pfam" id="PF00680">
    <property type="entry name" value="RdRP_1"/>
    <property type="match status" value="1"/>
</dbReference>
<dbReference type="InterPro" id="IPR007094">
    <property type="entry name" value="RNA-dir_pol_PSvirus"/>
</dbReference>
<dbReference type="GO" id="GO:0003968">
    <property type="term" value="F:RNA-directed RNA polymerase activity"/>
    <property type="evidence" value="ECO:0007669"/>
    <property type="project" value="UniProtKB-KW"/>
</dbReference>
<dbReference type="EMBL" id="MN617797">
    <property type="protein sequence ID" value="QKK35403.1"/>
    <property type="molecule type" value="Genomic_RNA"/>
</dbReference>
<dbReference type="PROSITE" id="PS50507">
    <property type="entry name" value="RDRP_SSRNA_POS"/>
    <property type="match status" value="1"/>
</dbReference>
<dbReference type="GO" id="GO:0003723">
    <property type="term" value="F:RNA binding"/>
    <property type="evidence" value="ECO:0007669"/>
    <property type="project" value="InterPro"/>
</dbReference>
<evidence type="ECO:0000256" key="2">
    <source>
        <dbReference type="ARBA" id="ARBA00022695"/>
    </source>
</evidence>